<dbReference type="EMBL" id="JAYMFF010000006">
    <property type="protein sequence ID" value="MEC4175590.1"/>
    <property type="molecule type" value="Genomic_DNA"/>
</dbReference>
<evidence type="ECO:0000259" key="3">
    <source>
        <dbReference type="Pfam" id="PF12850"/>
    </source>
</evidence>
<dbReference type="Proteomes" id="UP001349994">
    <property type="component" value="Unassembled WGS sequence"/>
</dbReference>
<protein>
    <recommendedName>
        <fullName evidence="2">Phosphoesterase</fullName>
        <ecNumber evidence="2">3.1.4.-</ecNumber>
    </recommendedName>
</protein>
<dbReference type="Pfam" id="PF12850">
    <property type="entry name" value="Metallophos_2"/>
    <property type="match status" value="1"/>
</dbReference>
<evidence type="ECO:0000313" key="4">
    <source>
        <dbReference type="EMBL" id="MEC4175590.1"/>
    </source>
</evidence>
<keyword evidence="4" id="KW-0378">Hydrolase</keyword>
<reference evidence="4 5" key="1">
    <citation type="submission" date="2024-01" db="EMBL/GenBank/DDBJ databases">
        <title>novel species in genus Adlercreutzia.</title>
        <authorList>
            <person name="Liu X."/>
        </authorList>
    </citation>
    <scope>NUCLEOTIDE SEQUENCE [LARGE SCALE GENOMIC DNA]</scope>
    <source>
        <strain evidence="4 5">R7</strain>
    </source>
</reference>
<evidence type="ECO:0000256" key="2">
    <source>
        <dbReference type="RuleBase" id="RU362039"/>
    </source>
</evidence>
<evidence type="ECO:0000256" key="1">
    <source>
        <dbReference type="ARBA" id="ARBA00008950"/>
    </source>
</evidence>
<dbReference type="EC" id="3.1.4.-" evidence="2"/>
<dbReference type="InterPro" id="IPR000979">
    <property type="entry name" value="Phosphodiesterase_MJ0936/Vps29"/>
</dbReference>
<comment type="caution">
    <text evidence="4">The sequence shown here is derived from an EMBL/GenBank/DDBJ whole genome shotgun (WGS) entry which is preliminary data.</text>
</comment>
<dbReference type="GO" id="GO:0016787">
    <property type="term" value="F:hydrolase activity"/>
    <property type="evidence" value="ECO:0007669"/>
    <property type="project" value="UniProtKB-KW"/>
</dbReference>
<keyword evidence="2" id="KW-0479">Metal-binding</keyword>
<comment type="cofactor">
    <cofactor evidence="2">
        <name>a divalent metal cation</name>
        <dbReference type="ChEBI" id="CHEBI:60240"/>
    </cofactor>
</comment>
<organism evidence="4 5">
    <name type="scientific">Adlercreutzia wanghongyangiae</name>
    <dbReference type="NCBI Taxonomy" id="3111451"/>
    <lineage>
        <taxon>Bacteria</taxon>
        <taxon>Bacillati</taxon>
        <taxon>Actinomycetota</taxon>
        <taxon>Coriobacteriia</taxon>
        <taxon>Eggerthellales</taxon>
        <taxon>Eggerthellaceae</taxon>
        <taxon>Adlercreutzia</taxon>
    </lineage>
</organism>
<gene>
    <name evidence="4" type="primary">yfcE</name>
    <name evidence="4" type="ORF">VIN30_03930</name>
</gene>
<name>A0ABU6IGM5_9ACTN</name>
<dbReference type="SUPFAM" id="SSF56300">
    <property type="entry name" value="Metallo-dependent phosphatases"/>
    <property type="match status" value="1"/>
</dbReference>
<sequence>MKLIIASDIHGCAPACRSLLDHARREQPDRLVLLGDLLYHGPRNALPAGYDPAAVAVMLNEAPWPITAVRGNCDAEVDQMVLNFPCRDTSAVVVDGPRTLFCTHGHVLSPDEHPALGARAALLSGHTHAKTLDERDGILYVNPGSPSIPKDGSASFAVYEDGVFTLRELEGGRVVAEAQL</sequence>
<comment type="similarity">
    <text evidence="1 2">Belongs to the metallophosphoesterase superfamily. YfcE family.</text>
</comment>
<proteinExistence type="inferred from homology"/>
<keyword evidence="5" id="KW-1185">Reference proteome</keyword>
<dbReference type="Gene3D" id="3.60.21.10">
    <property type="match status" value="1"/>
</dbReference>
<dbReference type="InterPro" id="IPR029052">
    <property type="entry name" value="Metallo-depent_PP-like"/>
</dbReference>
<dbReference type="RefSeq" id="WP_338209442.1">
    <property type="nucleotide sequence ID" value="NZ_JAYMFF010000006.1"/>
</dbReference>
<dbReference type="NCBIfam" id="TIGR00040">
    <property type="entry name" value="yfcE"/>
    <property type="match status" value="1"/>
</dbReference>
<dbReference type="InterPro" id="IPR024654">
    <property type="entry name" value="Calcineurin-like_PHP_lpxH"/>
</dbReference>
<evidence type="ECO:0000313" key="5">
    <source>
        <dbReference type="Proteomes" id="UP001349994"/>
    </source>
</evidence>
<dbReference type="InterPro" id="IPR041802">
    <property type="entry name" value="MPP_YfcE"/>
</dbReference>
<feature type="domain" description="Calcineurin-like phosphoesterase" evidence="3">
    <location>
        <begin position="1"/>
        <end position="159"/>
    </location>
</feature>
<accession>A0ABU6IGM5</accession>
<dbReference type="NCBIfam" id="NF006988">
    <property type="entry name" value="PRK09453.1"/>
    <property type="match status" value="1"/>
</dbReference>
<dbReference type="CDD" id="cd00841">
    <property type="entry name" value="MPP_YfcE"/>
    <property type="match status" value="1"/>
</dbReference>